<reference evidence="2" key="1">
    <citation type="submission" date="2024-05" db="EMBL/GenBank/DDBJ databases">
        <title>30 novel species of actinomycetes from the DSMZ collection.</title>
        <authorList>
            <person name="Nouioui I."/>
        </authorList>
    </citation>
    <scope>NUCLEOTIDE SEQUENCE</scope>
    <source>
        <strain evidence="2">DSM 40712</strain>
    </source>
</reference>
<dbReference type="InterPro" id="IPR020843">
    <property type="entry name" value="ER"/>
</dbReference>
<dbReference type="Gene3D" id="3.40.50.720">
    <property type="entry name" value="NAD(P)-binding Rossmann-like Domain"/>
    <property type="match status" value="1"/>
</dbReference>
<dbReference type="SMART" id="SM00829">
    <property type="entry name" value="PKS_ER"/>
    <property type="match status" value="1"/>
</dbReference>
<keyword evidence="3" id="KW-1185">Reference proteome</keyword>
<name>A0ABU3AXW6_9ACTN</name>
<sequence>MLAIEYRRHGGYEELQLVERPAEQATGGRASIRLSYAEVSPADDTIRAGRMDASLHRAPPLIPGGGAVGRVTDPGATGLPEGTRVVVGGGGLGWRTDGTWREQLTAAAPQLIPIPDGVGDEAACALFAGAGYSTAYLVLTRVAGLKAGCTVLAPGIGGSVGMGAVEVARELGASLVLTTASRTDKAEQARAAGHRHVIDLSREPLAGGVARITGGRGVDVVVDGVAGPLLGDCIASLAHGGVYVGVGYAGGIEGTVNITDLIWKNATARGYTFTTTPPDVARAARVTLLKWLAAGRINPVVARVLPLEQAAEAQRHLIEDRPFGRVLLKIDR</sequence>
<dbReference type="Gene3D" id="3.90.180.10">
    <property type="entry name" value="Medium-chain alcohol dehydrogenases, catalytic domain"/>
    <property type="match status" value="1"/>
</dbReference>
<feature type="domain" description="Enoyl reductase (ER)" evidence="1">
    <location>
        <begin position="10"/>
        <end position="328"/>
    </location>
</feature>
<organism evidence="2 3">
    <name type="scientific">Streptomyces lancefieldiae</name>
    <dbReference type="NCBI Taxonomy" id="3075520"/>
    <lineage>
        <taxon>Bacteria</taxon>
        <taxon>Bacillati</taxon>
        <taxon>Actinomycetota</taxon>
        <taxon>Actinomycetes</taxon>
        <taxon>Kitasatosporales</taxon>
        <taxon>Streptomycetaceae</taxon>
        <taxon>Streptomyces</taxon>
    </lineage>
</organism>
<accession>A0ABU3AXW6</accession>
<dbReference type="Proteomes" id="UP001180724">
    <property type="component" value="Unassembled WGS sequence"/>
</dbReference>
<dbReference type="SUPFAM" id="SSF51735">
    <property type="entry name" value="NAD(P)-binding Rossmann-fold domains"/>
    <property type="match status" value="1"/>
</dbReference>
<dbReference type="PANTHER" id="PTHR43677:SF4">
    <property type="entry name" value="QUINONE OXIDOREDUCTASE-LIKE PROTEIN 2"/>
    <property type="match status" value="1"/>
</dbReference>
<gene>
    <name evidence="2" type="ORF">RM812_33170</name>
</gene>
<evidence type="ECO:0000259" key="1">
    <source>
        <dbReference type="SMART" id="SM00829"/>
    </source>
</evidence>
<dbReference type="SUPFAM" id="SSF50129">
    <property type="entry name" value="GroES-like"/>
    <property type="match status" value="1"/>
</dbReference>
<dbReference type="RefSeq" id="WP_311581151.1">
    <property type="nucleotide sequence ID" value="NZ_JAVRFH010000051.1"/>
</dbReference>
<dbReference type="InterPro" id="IPR051397">
    <property type="entry name" value="Zn-ADH-like_protein"/>
</dbReference>
<evidence type="ECO:0000313" key="2">
    <source>
        <dbReference type="EMBL" id="MDT0615022.1"/>
    </source>
</evidence>
<protein>
    <submittedName>
        <fullName evidence="2">Zinc-binding alcohol dehydrogenase family protein</fullName>
    </submittedName>
</protein>
<proteinExistence type="predicted"/>
<comment type="caution">
    <text evidence="2">The sequence shown here is derived from an EMBL/GenBank/DDBJ whole genome shotgun (WGS) entry which is preliminary data.</text>
</comment>
<dbReference type="Pfam" id="PF00107">
    <property type="entry name" value="ADH_zinc_N"/>
    <property type="match status" value="1"/>
</dbReference>
<dbReference type="Pfam" id="PF08240">
    <property type="entry name" value="ADH_N"/>
    <property type="match status" value="1"/>
</dbReference>
<dbReference type="InterPro" id="IPR036291">
    <property type="entry name" value="NAD(P)-bd_dom_sf"/>
</dbReference>
<dbReference type="InterPro" id="IPR013154">
    <property type="entry name" value="ADH-like_N"/>
</dbReference>
<dbReference type="InterPro" id="IPR013149">
    <property type="entry name" value="ADH-like_C"/>
</dbReference>
<dbReference type="InterPro" id="IPR011032">
    <property type="entry name" value="GroES-like_sf"/>
</dbReference>
<evidence type="ECO:0000313" key="3">
    <source>
        <dbReference type="Proteomes" id="UP001180724"/>
    </source>
</evidence>
<dbReference type="EMBL" id="JAVRFH010000051">
    <property type="protein sequence ID" value="MDT0615022.1"/>
    <property type="molecule type" value="Genomic_DNA"/>
</dbReference>
<dbReference type="PANTHER" id="PTHR43677">
    <property type="entry name" value="SHORT-CHAIN DEHYDROGENASE/REDUCTASE"/>
    <property type="match status" value="1"/>
</dbReference>